<feature type="compositionally biased region" description="Low complexity" evidence="1">
    <location>
        <begin position="303"/>
        <end position="314"/>
    </location>
</feature>
<dbReference type="AlphaFoldDB" id="A0A136IU24"/>
<name>A0A136IU24_9PEZI</name>
<evidence type="ECO:0000313" key="2">
    <source>
        <dbReference type="EMBL" id="KXJ88417.1"/>
    </source>
</evidence>
<proteinExistence type="predicted"/>
<dbReference type="Proteomes" id="UP000070501">
    <property type="component" value="Unassembled WGS sequence"/>
</dbReference>
<feature type="region of interest" description="Disordered" evidence="1">
    <location>
        <begin position="303"/>
        <end position="325"/>
    </location>
</feature>
<reference evidence="3" key="1">
    <citation type="submission" date="2016-02" db="EMBL/GenBank/DDBJ databases">
        <title>Draft genome sequence of Microdochium bolleyi, a fungal endophyte of beachgrass.</title>
        <authorList>
            <consortium name="DOE Joint Genome Institute"/>
            <person name="David A.S."/>
            <person name="May G."/>
            <person name="Haridas S."/>
            <person name="Lim J."/>
            <person name="Wang M."/>
            <person name="Labutti K."/>
            <person name="Lipzen A."/>
            <person name="Barry K."/>
            <person name="Grigoriev I.V."/>
        </authorList>
    </citation>
    <scope>NUCLEOTIDE SEQUENCE [LARGE SCALE GENOMIC DNA]</scope>
    <source>
        <strain evidence="3">J235TASD1</strain>
    </source>
</reference>
<protein>
    <submittedName>
        <fullName evidence="2">Uncharacterized protein</fullName>
    </submittedName>
</protein>
<keyword evidence="3" id="KW-1185">Reference proteome</keyword>
<dbReference type="InParanoid" id="A0A136IU24"/>
<feature type="region of interest" description="Disordered" evidence="1">
    <location>
        <begin position="500"/>
        <end position="602"/>
    </location>
</feature>
<feature type="compositionally biased region" description="Basic and acidic residues" evidence="1">
    <location>
        <begin position="519"/>
        <end position="531"/>
    </location>
</feature>
<evidence type="ECO:0000313" key="3">
    <source>
        <dbReference type="Proteomes" id="UP000070501"/>
    </source>
</evidence>
<accession>A0A136IU24</accession>
<feature type="compositionally biased region" description="Gly residues" evidence="1">
    <location>
        <begin position="532"/>
        <end position="543"/>
    </location>
</feature>
<sequence length="602" mass="66536">MQASAAAHRSSNSTAPVKLDKFFVPARSSRHRIAVIALYRALIALASSVPLPPDLTKAWNETRSPRRQTKTPTNHPLVDIVRRTFRRNRADTSPRIVAPALHAGYRSLELLKDAGGGEGTTAASHDQVIALVRQKLAERQRSHAARRAWLERQPPRPAPSRGSGQPGTPHDRQDQLPLLVRISPDPTPENPFPAIEYATPNHPRPLSELGGSGRRHVPHIDMANDFPILRRRKPQPEQFSHVLRRKMDKRVTRMTLYKEMQELDVPDARLEDEWEDLVREAVEDELLREENVARGNRGIRYTTATAGDGSGAAAQDHEQHDQQRLGMHTASPASITPTSESLSRLLLDLLDDPTTLASPPSIFPPTDRYAATAQYYGKTYLERMMTRETEDALARSAALRELVLAERQLAVAEKAERDAARRRAWEARMAAEHGEKEWRGVVERETRQRDEARARRIEEARQAALRGSDGVARVDGGGEGGVVVTRAMWRRHVPRVYREDGAEVVKAPPRKAPSGEQNVSKREHGGKREQRQGGGGGGGGGKRGSSKEGDGGAGARQPRRDGDKQHQQRSGGLGGSRHPIDQKLRRAGGHGARPSPVGIASF</sequence>
<organism evidence="2 3">
    <name type="scientific">Microdochium bolleyi</name>
    <dbReference type="NCBI Taxonomy" id="196109"/>
    <lineage>
        <taxon>Eukaryota</taxon>
        <taxon>Fungi</taxon>
        <taxon>Dikarya</taxon>
        <taxon>Ascomycota</taxon>
        <taxon>Pezizomycotina</taxon>
        <taxon>Sordariomycetes</taxon>
        <taxon>Xylariomycetidae</taxon>
        <taxon>Xylariales</taxon>
        <taxon>Microdochiaceae</taxon>
        <taxon>Microdochium</taxon>
    </lineage>
</organism>
<dbReference type="OrthoDB" id="3925971at2759"/>
<gene>
    <name evidence="2" type="ORF">Micbo1qcDRAFT_166468</name>
</gene>
<dbReference type="EMBL" id="KQ964258">
    <property type="protein sequence ID" value="KXJ88417.1"/>
    <property type="molecule type" value="Genomic_DNA"/>
</dbReference>
<feature type="region of interest" description="Disordered" evidence="1">
    <location>
        <begin position="142"/>
        <end position="173"/>
    </location>
</feature>
<dbReference type="STRING" id="196109.A0A136IU24"/>
<evidence type="ECO:0000256" key="1">
    <source>
        <dbReference type="SAM" id="MobiDB-lite"/>
    </source>
</evidence>